<gene>
    <name evidence="2" type="ORF">CVO77_05415</name>
</gene>
<feature type="compositionally biased region" description="Low complexity" evidence="1">
    <location>
        <begin position="141"/>
        <end position="163"/>
    </location>
</feature>
<dbReference type="Pfam" id="PF11776">
    <property type="entry name" value="RcnB"/>
    <property type="match status" value="1"/>
</dbReference>
<protein>
    <submittedName>
        <fullName evidence="2">Uncharacterized protein</fullName>
    </submittedName>
</protein>
<dbReference type="EMBL" id="PHFW01000002">
    <property type="protein sequence ID" value="PQM27971.1"/>
    <property type="molecule type" value="Genomic_DNA"/>
</dbReference>
<feature type="compositionally biased region" description="Basic and acidic residues" evidence="1">
    <location>
        <begin position="206"/>
        <end position="274"/>
    </location>
</feature>
<feature type="compositionally biased region" description="Basic and acidic residues" evidence="1">
    <location>
        <begin position="112"/>
        <end position="140"/>
    </location>
</feature>
<comment type="caution">
    <text evidence="2">The sequence shown here is derived from an EMBL/GenBank/DDBJ whole genome shotgun (WGS) entry which is preliminary data.</text>
</comment>
<evidence type="ECO:0000256" key="1">
    <source>
        <dbReference type="SAM" id="MobiDB-lite"/>
    </source>
</evidence>
<accession>A0A2S8B6C6</accession>
<organism evidence="2 3">
    <name type="scientific">Sphingopyxis lindanitolerans</name>
    <dbReference type="NCBI Taxonomy" id="2054227"/>
    <lineage>
        <taxon>Bacteria</taxon>
        <taxon>Pseudomonadati</taxon>
        <taxon>Pseudomonadota</taxon>
        <taxon>Alphaproteobacteria</taxon>
        <taxon>Sphingomonadales</taxon>
        <taxon>Sphingomonadaceae</taxon>
        <taxon>Sphingopyxis</taxon>
    </lineage>
</organism>
<feature type="compositionally biased region" description="Low complexity" evidence="1">
    <location>
        <begin position="186"/>
        <end position="201"/>
    </location>
</feature>
<dbReference type="InterPro" id="IPR024572">
    <property type="entry name" value="RcnB"/>
</dbReference>
<reference evidence="3" key="1">
    <citation type="submission" date="2017-11" db="EMBL/GenBank/DDBJ databases">
        <title>The complete genome sequence of Sphingopyxis pomeranensis sp. nov. strain WS5A3p.</title>
        <authorList>
            <person name="Kaminski M.A."/>
        </authorList>
    </citation>
    <scope>NUCLEOTIDE SEQUENCE [LARGE SCALE GENOMIC DNA]</scope>
    <source>
        <strain evidence="3">WS5A3p</strain>
    </source>
</reference>
<feature type="region of interest" description="Disordered" evidence="1">
    <location>
        <begin position="112"/>
        <end position="277"/>
    </location>
</feature>
<evidence type="ECO:0000313" key="3">
    <source>
        <dbReference type="Proteomes" id="UP000238954"/>
    </source>
</evidence>
<evidence type="ECO:0000313" key="2">
    <source>
        <dbReference type="EMBL" id="PQM27971.1"/>
    </source>
</evidence>
<dbReference type="Proteomes" id="UP000238954">
    <property type="component" value="Chromosome"/>
</dbReference>
<keyword evidence="3" id="KW-1185">Reference proteome</keyword>
<dbReference type="AlphaFoldDB" id="A0A2S8B6C6"/>
<name>A0A2S8B6C6_9SPHN</name>
<proteinExistence type="predicted"/>
<sequence>MASRKWRFFATRSAACFLHVSTGSAESRHLQAARAECRSVLAEPQATTGFSDDPSCLRYLSIHLPDRLGAGWDIGVSEMKKMFGGLLIAATILTPIAPAAAQANGERIQIAQRERGNHGQRGSESRRGGNGERQRTERQRPQSQPQTQRAQQPQAQRGNAQRQWQGQRGSAQRPSQVQRDDRQRQRPQQRQTQRPANQQWQGQRGTYDRNRNGQVDRQRDRSRNSQVDRRYDRNRNGQVDRRYDRNRNGQVDRRYDRNNNNRVDRRYRDGRRDNNNWNRQWRNDHRYDWRSYRNHNRSHYRMSRYYNPYRGRSYTRFGIGFSLGSLFYSQRYWINDPGYYRLPPAYGDYRWVRYYDDALLVDVYSGQVVDVIYDFFW</sequence>
<dbReference type="Gene3D" id="3.10.450.160">
    <property type="entry name" value="inner membrane protein cigr"/>
    <property type="match status" value="1"/>
</dbReference>